<dbReference type="PANTHER" id="PTHR30443">
    <property type="entry name" value="INNER MEMBRANE PROTEIN"/>
    <property type="match status" value="1"/>
</dbReference>
<dbReference type="Gene3D" id="3.40.720.10">
    <property type="entry name" value="Alkaline Phosphatase, subunit A"/>
    <property type="match status" value="1"/>
</dbReference>
<evidence type="ECO:0000313" key="3">
    <source>
        <dbReference type="EMBL" id="RMM51014.1"/>
    </source>
</evidence>
<keyword evidence="1" id="KW-0472">Membrane</keyword>
<keyword evidence="4" id="KW-1185">Reference proteome</keyword>
<dbReference type="Proteomes" id="UP000270661">
    <property type="component" value="Unassembled WGS sequence"/>
</dbReference>
<reference evidence="3 4" key="1">
    <citation type="submission" date="2018-08" db="EMBL/GenBank/DDBJ databases">
        <title>Recombination of ecologically and evolutionarily significant loci maintains genetic cohesion in the Pseudomonas syringae species complex.</title>
        <authorList>
            <person name="Dillon M."/>
            <person name="Thakur S."/>
            <person name="Almeida R.N.D."/>
            <person name="Weir B.S."/>
            <person name="Guttman D.S."/>
        </authorList>
    </citation>
    <scope>NUCLEOTIDE SEQUENCE [LARGE SCALE GENOMIC DNA]</scope>
    <source>
        <strain evidence="3 4">NCPPB2445</strain>
    </source>
</reference>
<feature type="transmembrane region" description="Helical" evidence="1">
    <location>
        <begin position="133"/>
        <end position="153"/>
    </location>
</feature>
<keyword evidence="1" id="KW-1133">Transmembrane helix</keyword>
<dbReference type="EMBL" id="RBOJ01000061">
    <property type="protein sequence ID" value="RMM51014.1"/>
    <property type="molecule type" value="Genomic_DNA"/>
</dbReference>
<evidence type="ECO:0000313" key="4">
    <source>
        <dbReference type="Proteomes" id="UP000270661"/>
    </source>
</evidence>
<feature type="domain" description="Sulfatase N-terminal" evidence="2">
    <location>
        <begin position="299"/>
        <end position="534"/>
    </location>
</feature>
<dbReference type="AlphaFoldDB" id="A0A3M3EN95"/>
<dbReference type="STRING" id="47879.AXG94_05985"/>
<gene>
    <name evidence="3" type="ORF">ALQ77_05311</name>
</gene>
<keyword evidence="1" id="KW-0812">Transmembrane</keyword>
<dbReference type="InterPro" id="IPR017850">
    <property type="entry name" value="Alkaline_phosphatase_core_sf"/>
</dbReference>
<dbReference type="GO" id="GO:0005886">
    <property type="term" value="C:plasma membrane"/>
    <property type="evidence" value="ECO:0007669"/>
    <property type="project" value="UniProtKB-SubCell"/>
</dbReference>
<dbReference type="GO" id="GO:0009244">
    <property type="term" value="P:lipopolysaccharide core region biosynthetic process"/>
    <property type="evidence" value="ECO:0007669"/>
    <property type="project" value="TreeGrafter"/>
</dbReference>
<feature type="transmembrane region" description="Helical" evidence="1">
    <location>
        <begin position="165"/>
        <end position="185"/>
    </location>
</feature>
<evidence type="ECO:0000256" key="1">
    <source>
        <dbReference type="SAM" id="Phobius"/>
    </source>
</evidence>
<protein>
    <recommendedName>
        <fullName evidence="2">Sulfatase N-terminal domain-containing protein</fullName>
    </recommendedName>
</protein>
<feature type="transmembrane region" description="Helical" evidence="1">
    <location>
        <begin position="53"/>
        <end position="78"/>
    </location>
</feature>
<dbReference type="InterPro" id="IPR000917">
    <property type="entry name" value="Sulfatase_N"/>
</dbReference>
<accession>A0A3M3EN95</accession>
<sequence>MAFLRFGKPLLVSRDRAFCKRHDCVEKDMARYLKELLLALYLIRGYDYYLDRLAALGFGFATVLFGAMFVALVVALWMTAYIRQTFVRHLFALAMFVSAVFFEAYTRVTDSYLTYSQFVSQVYSGGFIQEAAWQYRGVIIHAAVAGLLLLLGIGLKPRRRIPLPGYLPITAPLLGVLLLSGVLFVRAGEGARGLPVMYTPLAYLNLFVYEALHNTVGPRESVRLVRQTPPIGHDIVLIIDESISGNYLDINTPSGVHTGLKTPPPGVDIFNFGYAASIANCSADTNVTLRYGGTRADYVRINSTQPSIWQYAKGAGLRTVYIDAQRTGGNLQNLMTDLEKKDIDVFVQFDQISVRDRDMAAADKLIELLGDDQPELVVINKVGAHFPVHDKYPDDFMSYRPALPRGQYQDVADTGRRDGFNGQKDDWVLYRNAYQNTLLWNVGEFFRRIFSQAALANAVLIYTSDHGQDLHERGNPGLNTHCGGDPVEEEGLVPLVVIQGSNLHTLDWRETWARNKDRSSHYNIFPTLLRLMGYEREGVQALYGKALDQPTEDDFTFNYRFNARLGAEPAWKHIDLNSIVTPKPAQAEMAAGH</sequence>
<dbReference type="SUPFAM" id="SSF53649">
    <property type="entry name" value="Alkaline phosphatase-like"/>
    <property type="match status" value="1"/>
</dbReference>
<dbReference type="Pfam" id="PF00884">
    <property type="entry name" value="Sulfatase"/>
    <property type="match status" value="1"/>
</dbReference>
<proteinExistence type="predicted"/>
<dbReference type="PANTHER" id="PTHR30443:SF0">
    <property type="entry name" value="PHOSPHOETHANOLAMINE TRANSFERASE EPTA"/>
    <property type="match status" value="1"/>
</dbReference>
<name>A0A3M3EN95_9PSED</name>
<dbReference type="InterPro" id="IPR040423">
    <property type="entry name" value="PEA_transferase"/>
</dbReference>
<dbReference type="GO" id="GO:0016776">
    <property type="term" value="F:phosphotransferase activity, phosphate group as acceptor"/>
    <property type="evidence" value="ECO:0007669"/>
    <property type="project" value="TreeGrafter"/>
</dbReference>
<organism evidence="3 4">
    <name type="scientific">Pseudomonas corrugata</name>
    <dbReference type="NCBI Taxonomy" id="47879"/>
    <lineage>
        <taxon>Bacteria</taxon>
        <taxon>Pseudomonadati</taxon>
        <taxon>Pseudomonadota</taxon>
        <taxon>Gammaproteobacteria</taxon>
        <taxon>Pseudomonadales</taxon>
        <taxon>Pseudomonadaceae</taxon>
        <taxon>Pseudomonas</taxon>
    </lineage>
</organism>
<evidence type="ECO:0000259" key="2">
    <source>
        <dbReference type="Pfam" id="PF00884"/>
    </source>
</evidence>
<feature type="transmembrane region" description="Helical" evidence="1">
    <location>
        <begin position="90"/>
        <end position="108"/>
    </location>
</feature>
<comment type="caution">
    <text evidence="3">The sequence shown here is derived from an EMBL/GenBank/DDBJ whole genome shotgun (WGS) entry which is preliminary data.</text>
</comment>